<comment type="subcellular location">
    <subcellularLocation>
        <location evidence="1">Endoplasmic reticulum membrane</location>
        <topology evidence="1">Single-pass type II membrane protein</topology>
    </subcellularLocation>
</comment>
<keyword evidence="3" id="KW-0808">Transferase</keyword>
<dbReference type="GO" id="GO:0005789">
    <property type="term" value="C:endoplasmic reticulum membrane"/>
    <property type="evidence" value="ECO:0007669"/>
    <property type="project" value="UniProtKB-SubCell"/>
</dbReference>
<evidence type="ECO:0000313" key="14">
    <source>
        <dbReference type="Proteomes" id="UP000274131"/>
    </source>
</evidence>
<evidence type="ECO:0000256" key="4">
    <source>
        <dbReference type="ARBA" id="ARBA00022692"/>
    </source>
</evidence>
<dbReference type="STRING" id="51028.A0A0N4VGV9"/>
<reference evidence="13 14" key="2">
    <citation type="submission" date="2018-10" db="EMBL/GenBank/DDBJ databases">
        <authorList>
            <consortium name="Pathogen Informatics"/>
        </authorList>
    </citation>
    <scope>NUCLEOTIDE SEQUENCE [LARGE SCALE GENOMIC DNA]</scope>
</reference>
<sequence>MEAIILLIIPELIPVALEICQISEFRLELNDCIWMVRRSSGSRDDPSKVSVFNGVLNGHPKKRPFLWKSVTVRIVLGLISFALITAFTLPFLSSFQEELPSNTDLLSFRYEIDDVTVHSCAKSATRVKELQRILESVRRDLLQAARQLEKTNAEVEGVQKTLVEKKTELAELQIELETLRLLQKELQNTKNVRVSLPLSPPLRGIEIDKRIPRGKFFENAFDFSGRKEITTSPEAACLFIAFVESDADLTSLAFWREGTNHVLINFGESSLEEHMNGLVVSPVFSMGSFRSDFDITAHLKVNHHRENDWEALPPLLPYRREYLLSYEGYLDGSLRDYMVNIVQSTQSVGDVVYLDTNCSADALSLCGNTSQRSFLLKNSMFVLIFEVPMLDCSKQFNLRLYEALNNGAVPVIMSLKAILPFHDAVDWRLAVLQLAPQRLPELHFILRSISPSDILEMRRQGRFLLENYFLTVEALTEAIVATLRRKIGVPGGFFEVSAADSLFNGTFTAEKTQYVLNTPFEKEYLGPPEAPHKSPSFTHNFTALQKYSYSLWNSVGIGIGGSPEYLPFDSPFPSNFEFDEGLTFGFRPITPGSGVEFSAAIGGNRPLEQFTVVLLTYRREAVLVAALERLHNMPYLNKVLVVWNDNLPPSERTWPKLHVPVLFIKSKKNSLNNRFIPYAEIETEAVLSLDDDIDLKQYEIIFAFRVWREQRSKIIGFPARYHARFNEEIFYNSNHTCQLSMILTGAAFLHKWYMYLYTYHMPEVIRQKVDELMNCEDIAMNFLVSHITRQPPMKTTSKWTIRCPMCSEMLSQDESHFTERHQCIRFFTEVYGYNPLLFSQFRVVDKSFTLDYGD</sequence>
<keyword evidence="9" id="KW-0175">Coiled coil</keyword>
<evidence type="ECO:0000313" key="13">
    <source>
        <dbReference type="EMBL" id="VDD94654.1"/>
    </source>
</evidence>
<evidence type="ECO:0000256" key="9">
    <source>
        <dbReference type="SAM" id="Coils"/>
    </source>
</evidence>
<dbReference type="GO" id="GO:0016757">
    <property type="term" value="F:glycosyltransferase activity"/>
    <property type="evidence" value="ECO:0007669"/>
    <property type="project" value="InterPro"/>
</dbReference>
<dbReference type="PANTHER" id="PTHR48261">
    <property type="entry name" value="ACETYLGLUCOSAMINYLTRANSFERASE"/>
    <property type="match status" value="1"/>
</dbReference>
<evidence type="ECO:0000256" key="8">
    <source>
        <dbReference type="ARBA" id="ARBA00023157"/>
    </source>
</evidence>
<dbReference type="Pfam" id="PF09258">
    <property type="entry name" value="Glyco_transf_64"/>
    <property type="match status" value="1"/>
</dbReference>
<dbReference type="OrthoDB" id="5954868at2759"/>
<gene>
    <name evidence="13" type="ORF">EVEC_LOCUS9405</name>
</gene>
<evidence type="ECO:0000256" key="6">
    <source>
        <dbReference type="ARBA" id="ARBA00022989"/>
    </source>
</evidence>
<proteinExistence type="inferred from homology"/>
<dbReference type="PANTHER" id="PTHR48261:SF4">
    <property type="entry name" value="EXOSTOSIN LIKE GLYCOSYLTRANSFERASE 3"/>
    <property type="match status" value="1"/>
</dbReference>
<keyword evidence="7 10" id="KW-0472">Membrane</keyword>
<evidence type="ECO:0000256" key="10">
    <source>
        <dbReference type="SAM" id="Phobius"/>
    </source>
</evidence>
<feature type="domain" description="Exostosin GT47" evidence="11">
    <location>
        <begin position="251"/>
        <end position="449"/>
    </location>
</feature>
<keyword evidence="6 10" id="KW-1133">Transmembrane helix</keyword>
<keyword evidence="8" id="KW-1015">Disulfide bond</keyword>
<dbReference type="InterPro" id="IPR040911">
    <property type="entry name" value="Exostosin_GT47"/>
</dbReference>
<keyword evidence="5" id="KW-0256">Endoplasmic reticulum</keyword>
<keyword evidence="4 10" id="KW-0812">Transmembrane</keyword>
<reference evidence="15" key="1">
    <citation type="submission" date="2017-02" db="UniProtKB">
        <authorList>
            <consortium name="WormBaseParasite"/>
        </authorList>
    </citation>
    <scope>IDENTIFICATION</scope>
</reference>
<evidence type="ECO:0000313" key="15">
    <source>
        <dbReference type="WBParaSite" id="EVEC_0001004801-mRNA-1"/>
    </source>
</evidence>
<keyword evidence="14" id="KW-1185">Reference proteome</keyword>
<dbReference type="InterPro" id="IPR029044">
    <property type="entry name" value="Nucleotide-diphossugar_trans"/>
</dbReference>
<dbReference type="Gene3D" id="3.90.550.10">
    <property type="entry name" value="Spore Coat Polysaccharide Biosynthesis Protein SpsA, Chain A"/>
    <property type="match status" value="1"/>
</dbReference>
<evidence type="ECO:0000259" key="11">
    <source>
        <dbReference type="Pfam" id="PF03016"/>
    </source>
</evidence>
<accession>A0A0N4VGV9</accession>
<organism evidence="15">
    <name type="scientific">Enterobius vermicularis</name>
    <name type="common">Human pinworm</name>
    <dbReference type="NCBI Taxonomy" id="51028"/>
    <lineage>
        <taxon>Eukaryota</taxon>
        <taxon>Metazoa</taxon>
        <taxon>Ecdysozoa</taxon>
        <taxon>Nematoda</taxon>
        <taxon>Chromadorea</taxon>
        <taxon>Rhabditida</taxon>
        <taxon>Spirurina</taxon>
        <taxon>Oxyuridomorpha</taxon>
        <taxon>Oxyuroidea</taxon>
        <taxon>Oxyuridae</taxon>
        <taxon>Enterobius</taxon>
    </lineage>
</organism>
<dbReference type="AlphaFoldDB" id="A0A0N4VGV9"/>
<evidence type="ECO:0000256" key="3">
    <source>
        <dbReference type="ARBA" id="ARBA00022679"/>
    </source>
</evidence>
<dbReference type="SUPFAM" id="SSF53448">
    <property type="entry name" value="Nucleotide-diphospho-sugar transferases"/>
    <property type="match status" value="1"/>
</dbReference>
<dbReference type="InterPro" id="IPR015338">
    <property type="entry name" value="GT64_dom"/>
</dbReference>
<protein>
    <submittedName>
        <fullName evidence="15">Glyco_transf_64 domain-containing protein</fullName>
    </submittedName>
</protein>
<comment type="similarity">
    <text evidence="2">Belongs to the glycosyltransferase 47 family.</text>
</comment>
<dbReference type="Pfam" id="PF03016">
    <property type="entry name" value="Exostosin_GT47"/>
    <property type="match status" value="1"/>
</dbReference>
<feature type="coiled-coil region" evidence="9">
    <location>
        <begin position="127"/>
        <end position="192"/>
    </location>
</feature>
<name>A0A0N4VGV9_ENTVE</name>
<dbReference type="InterPro" id="IPR004263">
    <property type="entry name" value="Exostosin"/>
</dbReference>
<feature type="domain" description="Glycosyl transferase 64" evidence="12">
    <location>
        <begin position="610"/>
        <end position="846"/>
    </location>
</feature>
<feature type="transmembrane region" description="Helical" evidence="10">
    <location>
        <begin position="70"/>
        <end position="92"/>
    </location>
</feature>
<dbReference type="Proteomes" id="UP000274131">
    <property type="component" value="Unassembled WGS sequence"/>
</dbReference>
<dbReference type="WBParaSite" id="EVEC_0001004801-mRNA-1">
    <property type="protein sequence ID" value="EVEC_0001004801-mRNA-1"/>
    <property type="gene ID" value="EVEC_0001004801"/>
</dbReference>
<evidence type="ECO:0000256" key="7">
    <source>
        <dbReference type="ARBA" id="ARBA00023136"/>
    </source>
</evidence>
<evidence type="ECO:0000256" key="1">
    <source>
        <dbReference type="ARBA" id="ARBA00004648"/>
    </source>
</evidence>
<dbReference type="EMBL" id="UXUI01010025">
    <property type="protein sequence ID" value="VDD94654.1"/>
    <property type="molecule type" value="Genomic_DNA"/>
</dbReference>
<evidence type="ECO:0000256" key="5">
    <source>
        <dbReference type="ARBA" id="ARBA00022824"/>
    </source>
</evidence>
<dbReference type="GO" id="GO:0015012">
    <property type="term" value="P:heparan sulfate proteoglycan biosynthetic process"/>
    <property type="evidence" value="ECO:0007669"/>
    <property type="project" value="UniProtKB-ARBA"/>
</dbReference>
<evidence type="ECO:0000256" key="2">
    <source>
        <dbReference type="ARBA" id="ARBA00010271"/>
    </source>
</evidence>
<evidence type="ECO:0000259" key="12">
    <source>
        <dbReference type="Pfam" id="PF09258"/>
    </source>
</evidence>